<protein>
    <submittedName>
        <fullName evidence="1">Uncharacterized protein</fullName>
    </submittedName>
</protein>
<dbReference type="EMBL" id="PDUG01000002">
    <property type="protein sequence ID" value="PIC48774.1"/>
    <property type="molecule type" value="Genomic_DNA"/>
</dbReference>
<proteinExistence type="predicted"/>
<evidence type="ECO:0000313" key="2">
    <source>
        <dbReference type="Proteomes" id="UP000230233"/>
    </source>
</evidence>
<keyword evidence="2" id="KW-1185">Reference proteome</keyword>
<evidence type="ECO:0000313" key="1">
    <source>
        <dbReference type="EMBL" id="PIC48774.1"/>
    </source>
</evidence>
<gene>
    <name evidence="1" type="primary">Cnig_chr_II.g7628</name>
    <name evidence="1" type="ORF">B9Z55_007628</name>
</gene>
<accession>A0A2G5VAH6</accession>
<name>A0A2G5VAH6_9PELO</name>
<dbReference type="Proteomes" id="UP000230233">
    <property type="component" value="Chromosome II"/>
</dbReference>
<comment type="caution">
    <text evidence="1">The sequence shown here is derived from an EMBL/GenBank/DDBJ whole genome shotgun (WGS) entry which is preliminary data.</text>
</comment>
<reference evidence="2" key="1">
    <citation type="submission" date="2017-10" db="EMBL/GenBank/DDBJ databases">
        <title>Rapid genome shrinkage in a self-fertile nematode reveals novel sperm competition proteins.</title>
        <authorList>
            <person name="Yin D."/>
            <person name="Schwarz E.M."/>
            <person name="Thomas C.G."/>
            <person name="Felde R.L."/>
            <person name="Korf I.F."/>
            <person name="Cutter A.D."/>
            <person name="Schartner C.M."/>
            <person name="Ralston E.J."/>
            <person name="Meyer B.J."/>
            <person name="Haag E.S."/>
        </authorList>
    </citation>
    <scope>NUCLEOTIDE SEQUENCE [LARGE SCALE GENOMIC DNA]</scope>
    <source>
        <strain evidence="2">JU1422</strain>
    </source>
</reference>
<sequence>MNDRVELIERRSHSWPKFQPTKESFRSFVQRVNEHANATMRTEADALRAFPTMLSRRILKHTEPRSSRPTLG</sequence>
<dbReference type="AlphaFoldDB" id="A0A2G5VAH6"/>
<organism evidence="1 2">
    <name type="scientific">Caenorhabditis nigoni</name>
    <dbReference type="NCBI Taxonomy" id="1611254"/>
    <lineage>
        <taxon>Eukaryota</taxon>
        <taxon>Metazoa</taxon>
        <taxon>Ecdysozoa</taxon>
        <taxon>Nematoda</taxon>
        <taxon>Chromadorea</taxon>
        <taxon>Rhabditida</taxon>
        <taxon>Rhabditina</taxon>
        <taxon>Rhabditomorpha</taxon>
        <taxon>Rhabditoidea</taxon>
        <taxon>Rhabditidae</taxon>
        <taxon>Peloderinae</taxon>
        <taxon>Caenorhabditis</taxon>
    </lineage>
</organism>
<dbReference type="OrthoDB" id="10439388at2759"/>